<organism evidence="2 3">
    <name type="scientific">Clostridium lentum</name>
    <dbReference type="NCBI Taxonomy" id="2763037"/>
    <lineage>
        <taxon>Bacteria</taxon>
        <taxon>Bacillati</taxon>
        <taxon>Bacillota</taxon>
        <taxon>Clostridia</taxon>
        <taxon>Eubacteriales</taxon>
        <taxon>Clostridiaceae</taxon>
        <taxon>Clostridium</taxon>
    </lineage>
</organism>
<evidence type="ECO:0000256" key="1">
    <source>
        <dbReference type="SAM" id="Phobius"/>
    </source>
</evidence>
<evidence type="ECO:0000313" key="3">
    <source>
        <dbReference type="Proteomes" id="UP000662088"/>
    </source>
</evidence>
<feature type="transmembrane region" description="Helical" evidence="1">
    <location>
        <begin position="76"/>
        <end position="93"/>
    </location>
</feature>
<name>A0A8I0DNP0_9CLOT</name>
<comment type="caution">
    <text evidence="2">The sequence shown here is derived from an EMBL/GenBank/DDBJ whole genome shotgun (WGS) entry which is preliminary data.</text>
</comment>
<accession>A0A8I0DNP0</accession>
<keyword evidence="1" id="KW-1133">Transmembrane helix</keyword>
<dbReference type="RefSeq" id="WP_186834643.1">
    <property type="nucleotide sequence ID" value="NZ_JACOOQ010000003.1"/>
</dbReference>
<feature type="transmembrane region" description="Helical" evidence="1">
    <location>
        <begin position="15"/>
        <end position="31"/>
    </location>
</feature>
<keyword evidence="1" id="KW-0812">Transmembrane</keyword>
<dbReference type="AlphaFoldDB" id="A0A8I0DNP0"/>
<dbReference type="Proteomes" id="UP000662088">
    <property type="component" value="Unassembled WGS sequence"/>
</dbReference>
<evidence type="ECO:0000313" key="2">
    <source>
        <dbReference type="EMBL" id="MBC5639341.1"/>
    </source>
</evidence>
<reference evidence="2" key="1">
    <citation type="submission" date="2020-08" db="EMBL/GenBank/DDBJ databases">
        <title>Genome public.</title>
        <authorList>
            <person name="Liu C."/>
            <person name="Sun Q."/>
        </authorList>
    </citation>
    <scope>NUCLEOTIDE SEQUENCE</scope>
    <source>
        <strain evidence="2">NSJ-42</strain>
    </source>
</reference>
<gene>
    <name evidence="2" type="ORF">H8R92_02620</name>
</gene>
<keyword evidence="3" id="KW-1185">Reference proteome</keyword>
<feature type="transmembrane region" description="Helical" evidence="1">
    <location>
        <begin position="99"/>
        <end position="120"/>
    </location>
</feature>
<keyword evidence="1" id="KW-0472">Membrane</keyword>
<protein>
    <submittedName>
        <fullName evidence="2">Uncharacterized protein</fullName>
    </submittedName>
</protein>
<feature type="transmembrane region" description="Helical" evidence="1">
    <location>
        <begin position="43"/>
        <end position="64"/>
    </location>
</feature>
<proteinExistence type="predicted"/>
<dbReference type="EMBL" id="JACOOQ010000003">
    <property type="protein sequence ID" value="MBC5639341.1"/>
    <property type="molecule type" value="Genomic_DNA"/>
</dbReference>
<sequence length="142" mass="16400">MRYIKYLFNYYNKEYLIKSYLVALFMAFLYISGTLEGDKVDVLISVEGMKYIVIAISFTILYPFSKGTYLSIKESLLSEIPIIFANIVVIFIAKLFMAMILWGFSVPLGIVNLIIIYTKYRKNTVKIIKKDITGDIEGFKID</sequence>